<evidence type="ECO:0000256" key="2">
    <source>
        <dbReference type="SAM" id="Phobius"/>
    </source>
</evidence>
<reference evidence="5 6" key="1">
    <citation type="submission" date="2016-10" db="EMBL/GenBank/DDBJ databases">
        <authorList>
            <person name="de Groot N.N."/>
        </authorList>
    </citation>
    <scope>NUCLEOTIDE SEQUENCE [LARGE SCALE GENOMIC DNA]</scope>
    <source>
        <strain evidence="6">E92,LMG 26720,CCM 7988</strain>
    </source>
</reference>
<keyword evidence="2" id="KW-0812">Transmembrane</keyword>
<feature type="coiled-coil region" evidence="1">
    <location>
        <begin position="67"/>
        <end position="94"/>
    </location>
</feature>
<evidence type="ECO:0000313" key="6">
    <source>
        <dbReference type="Proteomes" id="UP000199306"/>
    </source>
</evidence>
<evidence type="ECO:0000259" key="4">
    <source>
        <dbReference type="Pfam" id="PF16344"/>
    </source>
</evidence>
<dbReference type="InterPro" id="IPR032508">
    <property type="entry name" value="FecR_C"/>
</dbReference>
<dbReference type="Pfam" id="PF04773">
    <property type="entry name" value="FecR"/>
    <property type="match status" value="1"/>
</dbReference>
<dbReference type="Proteomes" id="UP000199306">
    <property type="component" value="Unassembled WGS sequence"/>
</dbReference>
<organism evidence="5 6">
    <name type="scientific">Pseudarcicella hirudinis</name>
    <dbReference type="NCBI Taxonomy" id="1079859"/>
    <lineage>
        <taxon>Bacteria</taxon>
        <taxon>Pseudomonadati</taxon>
        <taxon>Bacteroidota</taxon>
        <taxon>Cytophagia</taxon>
        <taxon>Cytophagales</taxon>
        <taxon>Flectobacillaceae</taxon>
        <taxon>Pseudarcicella</taxon>
    </lineage>
</organism>
<feature type="domain" description="Protein FecR C-terminal" evidence="4">
    <location>
        <begin position="293"/>
        <end position="360"/>
    </location>
</feature>
<evidence type="ECO:0000259" key="3">
    <source>
        <dbReference type="Pfam" id="PF04773"/>
    </source>
</evidence>
<dbReference type="Pfam" id="PF16344">
    <property type="entry name" value="FecR_C"/>
    <property type="match status" value="1"/>
</dbReference>
<dbReference type="STRING" id="1079859.SAMN04515674_115122"/>
<name>A0A1I5XQX1_9BACT</name>
<evidence type="ECO:0000256" key="1">
    <source>
        <dbReference type="SAM" id="Coils"/>
    </source>
</evidence>
<dbReference type="AlphaFoldDB" id="A0A1I5XQX1"/>
<evidence type="ECO:0000313" key="5">
    <source>
        <dbReference type="EMBL" id="SFQ34365.1"/>
    </source>
</evidence>
<keyword evidence="1" id="KW-0175">Coiled coil</keyword>
<keyword evidence="2" id="KW-0472">Membrane</keyword>
<dbReference type="EMBL" id="FOXH01000015">
    <property type="protein sequence ID" value="SFQ34365.1"/>
    <property type="molecule type" value="Genomic_DNA"/>
</dbReference>
<dbReference type="InterPro" id="IPR012373">
    <property type="entry name" value="Ferrdict_sens_TM"/>
</dbReference>
<dbReference type="InterPro" id="IPR006860">
    <property type="entry name" value="FecR"/>
</dbReference>
<keyword evidence="6" id="KW-1185">Reference proteome</keyword>
<feature type="domain" description="FecR protein" evidence="3">
    <location>
        <begin position="150"/>
        <end position="238"/>
    </location>
</feature>
<evidence type="ECO:0008006" key="7">
    <source>
        <dbReference type="Google" id="ProtNLM"/>
    </source>
</evidence>
<accession>A0A1I5XQX1</accession>
<keyword evidence="2" id="KW-1133">Transmembrane helix</keyword>
<proteinExistence type="predicted"/>
<feature type="transmembrane region" description="Helical" evidence="2">
    <location>
        <begin position="102"/>
        <end position="121"/>
    </location>
</feature>
<protein>
    <recommendedName>
        <fullName evidence="7">Ferric-dicitrate binding protein FerR, regulates iron transport through sigma-19</fullName>
    </recommendedName>
</protein>
<dbReference type="PIRSF" id="PIRSF018266">
    <property type="entry name" value="FecR"/>
    <property type="match status" value="1"/>
</dbReference>
<sequence length="366" mass="41887">MNYRNFQIQDFIEDAAFKEWVMKPDMHSDAFWNNFLEQHPEKTNLLNNARNVLLAVKSEIEKDFPSEAQVQRIFENLQDQLQETKDAAQNVEKVQRIWSWKWSAAASVLLVAGLALIYAHWFKQDKSIAVYEKMISASEGNLLEKHNDTDQLMKVVLPDGSEVTLEKNSRISYPVVFEKNKREVYLIGEAFFQVKKDPKKPFLVFANELVTKVLGTSFRIKAFGEDKNVLVIVKTGRVSVFANQQIKTQDPETSGLVLTPNQEVIFERADQRFSRKLVENPVILLSADELQHYSFDDAPVAKIFDAIEKAYGVDIVFDEEIMSDCKLTTSLTNETLFEKLDIVCKGIDAEYKVVDAQVIISSKGCR</sequence>
<dbReference type="Gene3D" id="2.60.120.1440">
    <property type="match status" value="1"/>
</dbReference>
<dbReference type="GO" id="GO:0016989">
    <property type="term" value="F:sigma factor antagonist activity"/>
    <property type="evidence" value="ECO:0007669"/>
    <property type="project" value="TreeGrafter"/>
</dbReference>
<dbReference type="PANTHER" id="PTHR30273">
    <property type="entry name" value="PERIPLASMIC SIGNAL SENSOR AND SIGMA FACTOR ACTIVATOR FECR-RELATED"/>
    <property type="match status" value="1"/>
</dbReference>
<gene>
    <name evidence="5" type="ORF">SAMN04515674_115122</name>
</gene>
<dbReference type="Gene3D" id="3.55.50.30">
    <property type="match status" value="1"/>
</dbReference>
<dbReference type="PANTHER" id="PTHR30273:SF2">
    <property type="entry name" value="PROTEIN FECR"/>
    <property type="match status" value="1"/>
</dbReference>